<evidence type="ECO:0000256" key="1">
    <source>
        <dbReference type="ARBA" id="ARBA00004123"/>
    </source>
</evidence>
<keyword evidence="3 5" id="KW-0371">Homeobox</keyword>
<dbReference type="InterPro" id="IPR009057">
    <property type="entry name" value="Homeodomain-like_sf"/>
</dbReference>
<accession>A0A4Z2CRQ2</accession>
<feature type="compositionally biased region" description="Low complexity" evidence="7">
    <location>
        <begin position="422"/>
        <end position="436"/>
    </location>
</feature>
<dbReference type="SMART" id="SM00389">
    <property type="entry name" value="HOX"/>
    <property type="match status" value="1"/>
</dbReference>
<dbReference type="PRINTS" id="PR00024">
    <property type="entry name" value="HOMEOBOX"/>
</dbReference>
<dbReference type="PANTHER" id="PTHR24340:SF37">
    <property type="entry name" value="HOMEOBOX PROTEIN SLOU"/>
    <property type="match status" value="1"/>
</dbReference>
<evidence type="ECO:0000256" key="6">
    <source>
        <dbReference type="RuleBase" id="RU000682"/>
    </source>
</evidence>
<dbReference type="InterPro" id="IPR017970">
    <property type="entry name" value="Homeobox_CS"/>
</dbReference>
<dbReference type="GO" id="GO:0005634">
    <property type="term" value="C:nucleus"/>
    <property type="evidence" value="ECO:0007669"/>
    <property type="project" value="UniProtKB-SubCell"/>
</dbReference>
<dbReference type="InterPro" id="IPR050394">
    <property type="entry name" value="Homeobox_NK-like"/>
</dbReference>
<dbReference type="SUPFAM" id="SSF46689">
    <property type="entry name" value="Homeodomain-like"/>
    <property type="match status" value="1"/>
</dbReference>
<feature type="region of interest" description="Disordered" evidence="7">
    <location>
        <begin position="882"/>
        <end position="947"/>
    </location>
</feature>
<dbReference type="PROSITE" id="PS50071">
    <property type="entry name" value="HOMEOBOX_2"/>
    <property type="match status" value="1"/>
</dbReference>
<dbReference type="GO" id="GO:0030154">
    <property type="term" value="P:cell differentiation"/>
    <property type="evidence" value="ECO:0007669"/>
    <property type="project" value="TreeGrafter"/>
</dbReference>
<feature type="compositionally biased region" description="Low complexity" evidence="7">
    <location>
        <begin position="31"/>
        <end position="50"/>
    </location>
</feature>
<dbReference type="CDD" id="cd00086">
    <property type="entry name" value="homeodomain"/>
    <property type="match status" value="1"/>
</dbReference>
<evidence type="ECO:0000259" key="8">
    <source>
        <dbReference type="PROSITE" id="PS50071"/>
    </source>
</evidence>
<dbReference type="Gene3D" id="1.10.10.60">
    <property type="entry name" value="Homeodomain-like"/>
    <property type="match status" value="1"/>
</dbReference>
<dbReference type="OrthoDB" id="6159439at2759"/>
<comment type="subcellular location">
    <subcellularLocation>
        <location evidence="1 5 6">Nucleus</location>
    </subcellularLocation>
</comment>
<name>A0A4Z2CRQ2_SCHJA</name>
<gene>
    <name evidence="9" type="ORF">EWB00_008103</name>
</gene>
<evidence type="ECO:0000256" key="2">
    <source>
        <dbReference type="ARBA" id="ARBA00023125"/>
    </source>
</evidence>
<dbReference type="GO" id="GO:0000978">
    <property type="term" value="F:RNA polymerase II cis-regulatory region sequence-specific DNA binding"/>
    <property type="evidence" value="ECO:0007669"/>
    <property type="project" value="TreeGrafter"/>
</dbReference>
<dbReference type="InterPro" id="IPR001356">
    <property type="entry name" value="HD"/>
</dbReference>
<feature type="DNA-binding region" description="Homeobox" evidence="5">
    <location>
        <begin position="439"/>
        <end position="498"/>
    </location>
</feature>
<evidence type="ECO:0000256" key="3">
    <source>
        <dbReference type="ARBA" id="ARBA00023155"/>
    </source>
</evidence>
<keyword evidence="10" id="KW-1185">Reference proteome</keyword>
<dbReference type="AlphaFoldDB" id="A0A4Z2CRQ2"/>
<feature type="compositionally biased region" description="Polar residues" evidence="7">
    <location>
        <begin position="926"/>
        <end position="947"/>
    </location>
</feature>
<evidence type="ECO:0000256" key="4">
    <source>
        <dbReference type="ARBA" id="ARBA00023242"/>
    </source>
</evidence>
<evidence type="ECO:0000256" key="5">
    <source>
        <dbReference type="PROSITE-ProRule" id="PRU00108"/>
    </source>
</evidence>
<proteinExistence type="predicted"/>
<organism evidence="9 10">
    <name type="scientific">Schistosoma japonicum</name>
    <name type="common">Blood fluke</name>
    <dbReference type="NCBI Taxonomy" id="6182"/>
    <lineage>
        <taxon>Eukaryota</taxon>
        <taxon>Metazoa</taxon>
        <taxon>Spiralia</taxon>
        <taxon>Lophotrochozoa</taxon>
        <taxon>Platyhelminthes</taxon>
        <taxon>Trematoda</taxon>
        <taxon>Digenea</taxon>
        <taxon>Strigeidida</taxon>
        <taxon>Schistosomatoidea</taxon>
        <taxon>Schistosomatidae</taxon>
        <taxon>Schistosoma</taxon>
    </lineage>
</organism>
<feature type="compositionally biased region" description="Low complexity" evidence="7">
    <location>
        <begin position="905"/>
        <end position="920"/>
    </location>
</feature>
<dbReference type="PROSITE" id="PS00027">
    <property type="entry name" value="HOMEOBOX_1"/>
    <property type="match status" value="1"/>
</dbReference>
<feature type="domain" description="Homeobox" evidence="8">
    <location>
        <begin position="437"/>
        <end position="497"/>
    </location>
</feature>
<keyword evidence="4 5" id="KW-0539">Nucleus</keyword>
<sequence>MTKVTSTTTPIELNKQTNICYISNLISPNNIDSSNNNNNNNTENNNSNESSNDDINENGDTNVNYKVLEHLKHLNFSSKLFSSENENILAFMKHFIHSQQSSFSSSSTSSSVLNNSIEYLRNSNHPLNVLTSDELEQENEGQKSFLISDLLNTNDTINEFNGENMKLLSIKQKEKIKSQEDQFFDQSMELKSKSSPQESKIQSIHPINFNSSFTSSKQNASFSLSHITPFNHQIIQSTNNVNTVKDCNTKTYKRRLTDKTLQISNNQNNVKIKRSRVINDLPCPGLSIESSRENEKINVEIDKFLKTHHHQQEQQVPYNRLFEYNNMQGKMDLYKLNYKAHPEIINNHYTNLNQSNDCDGGDDDCSMYDLDDGDDDDDDVEDDDDNEEKDDDDNNNKSQDNEEESESDNDYKLKKSLKHTTNNNNNSSSNNANESNMKPRRARTAFTYEQLVTLENKFKMTRYLSVCERLNLALSLNLTETQVKIWFQNRRTKWKKQNPGKDVNMQNDKSFISKIMIPSTSPSLSLSTAATTVSISSLFSSIPSIPSIQSFDIHRLHHNHHSQHSQQEMETFAQLAKLCCESSSSNKLAPKEMSTLEFLRTINYLMNNTVFNSTMLNNNKISINQKPNNDSIKQTTSIDLNKYTNLLEYYQQIWSSLNNQNNNLILNHSNSQLNNETITNDNKHQIASINMSTSQMYSDNLKSITDNKMLYDEYIFPSVNNTNHNYDDKPTCESSIDSNMSNQRELINSTINVFNDSMKSFHSDMHPSLFKTMSTYESKIPVSLKWDQIDLTSHSTENNEMSQINKHFKTDDILNNDNQNEINWNNNFMSSSAYAMLTASFEQTNMKRYLHQWNDKKEFSNSISNNTNQILLTETNYKAKELDNHDDDDVNNQHYTSISPSGLQHSTTSSSTSSPHTTTHLFHVEQQLSPDDSVNKLNNDKSLQFIT</sequence>
<dbReference type="STRING" id="6182.A0A4Z2CRQ2"/>
<evidence type="ECO:0000313" key="9">
    <source>
        <dbReference type="EMBL" id="TNN06902.1"/>
    </source>
</evidence>
<reference evidence="9 10" key="1">
    <citation type="submission" date="2019-03" db="EMBL/GenBank/DDBJ databases">
        <title>An improved genome assembly of the fluke Schistosoma japonicum.</title>
        <authorList>
            <person name="Hu W."/>
            <person name="Luo F."/>
            <person name="Yin M."/>
            <person name="Mo X."/>
            <person name="Sun C."/>
            <person name="Wu Q."/>
            <person name="Zhu B."/>
            <person name="Xiang M."/>
            <person name="Wang J."/>
            <person name="Wang Y."/>
            <person name="Zhang T."/>
            <person name="Xu B."/>
            <person name="Zheng H."/>
            <person name="Feng Z."/>
        </authorList>
    </citation>
    <scope>NUCLEOTIDE SEQUENCE [LARGE SCALE GENOMIC DNA]</scope>
    <source>
        <strain evidence="9">HuSjv2</strain>
        <tissue evidence="9">Worms</tissue>
    </source>
</reference>
<dbReference type="Pfam" id="PF00046">
    <property type="entry name" value="Homeodomain"/>
    <property type="match status" value="1"/>
</dbReference>
<feature type="compositionally biased region" description="Acidic residues" evidence="7">
    <location>
        <begin position="360"/>
        <end position="393"/>
    </location>
</feature>
<feature type="compositionally biased region" description="Polar residues" evidence="7">
    <location>
        <begin position="893"/>
        <end position="904"/>
    </location>
</feature>
<dbReference type="InterPro" id="IPR020479">
    <property type="entry name" value="HD_metazoa"/>
</dbReference>
<dbReference type="GO" id="GO:0000981">
    <property type="term" value="F:DNA-binding transcription factor activity, RNA polymerase II-specific"/>
    <property type="evidence" value="ECO:0007669"/>
    <property type="project" value="InterPro"/>
</dbReference>
<feature type="region of interest" description="Disordered" evidence="7">
    <location>
        <begin position="360"/>
        <end position="440"/>
    </location>
</feature>
<evidence type="ECO:0000256" key="7">
    <source>
        <dbReference type="SAM" id="MobiDB-lite"/>
    </source>
</evidence>
<protein>
    <submittedName>
        <fullName evidence="9">NK1 transcription factor-related protein</fullName>
    </submittedName>
</protein>
<keyword evidence="2 5" id="KW-0238">DNA-binding</keyword>
<dbReference type="Proteomes" id="UP000311919">
    <property type="component" value="Unassembled WGS sequence"/>
</dbReference>
<comment type="caution">
    <text evidence="9">The sequence shown here is derived from an EMBL/GenBank/DDBJ whole genome shotgun (WGS) entry which is preliminary data.</text>
</comment>
<feature type="region of interest" description="Disordered" evidence="7">
    <location>
        <begin position="31"/>
        <end position="60"/>
    </location>
</feature>
<dbReference type="EMBL" id="SKCS01000446">
    <property type="protein sequence ID" value="TNN06902.1"/>
    <property type="molecule type" value="Genomic_DNA"/>
</dbReference>
<dbReference type="PANTHER" id="PTHR24340">
    <property type="entry name" value="HOMEOBOX PROTEIN NKX"/>
    <property type="match status" value="1"/>
</dbReference>
<evidence type="ECO:0000313" key="10">
    <source>
        <dbReference type="Proteomes" id="UP000311919"/>
    </source>
</evidence>